<organism evidence="1 2">
    <name type="scientific">Nocardioides agri</name>
    <dbReference type="NCBI Taxonomy" id="2682843"/>
    <lineage>
        <taxon>Bacteria</taxon>
        <taxon>Bacillati</taxon>
        <taxon>Actinomycetota</taxon>
        <taxon>Actinomycetes</taxon>
        <taxon>Propionibacteriales</taxon>
        <taxon>Nocardioidaceae</taxon>
        <taxon>Nocardioides</taxon>
    </lineage>
</organism>
<sequence length="121" mass="12731">MTQTLVVDAANVVGSRPDGWWKDRAGAARRLHEALLVADTSYDEIVLVLEGQAKGGVRAGRDGHVRTVHAKGPGDDTILAEARAAAARGRVVVVTADRMLQARVGGVGAQTLGPSWLLDQL</sequence>
<reference evidence="1 2" key="1">
    <citation type="submission" date="2019-12" db="EMBL/GenBank/DDBJ databases">
        <authorList>
            <person name="Huq M.A."/>
        </authorList>
    </citation>
    <scope>NUCLEOTIDE SEQUENCE [LARGE SCALE GENOMIC DNA]</scope>
    <source>
        <strain evidence="1 2">MAH-18</strain>
    </source>
</reference>
<name>A0A6L6XRU2_9ACTN</name>
<keyword evidence="2" id="KW-1185">Reference proteome</keyword>
<evidence type="ECO:0000313" key="1">
    <source>
        <dbReference type="EMBL" id="MVQ48335.1"/>
    </source>
</evidence>
<dbReference type="RefSeq" id="WP_181644894.1">
    <property type="nucleotide sequence ID" value="NZ_WSEK01000004.1"/>
</dbReference>
<dbReference type="EMBL" id="WSEK01000004">
    <property type="protein sequence ID" value="MVQ48335.1"/>
    <property type="molecule type" value="Genomic_DNA"/>
</dbReference>
<dbReference type="Proteomes" id="UP000473525">
    <property type="component" value="Unassembled WGS sequence"/>
</dbReference>
<dbReference type="AlphaFoldDB" id="A0A6L6XRU2"/>
<proteinExistence type="predicted"/>
<evidence type="ECO:0000313" key="2">
    <source>
        <dbReference type="Proteomes" id="UP000473525"/>
    </source>
</evidence>
<gene>
    <name evidence="1" type="ORF">GON03_04020</name>
</gene>
<comment type="caution">
    <text evidence="1">The sequence shown here is derived from an EMBL/GenBank/DDBJ whole genome shotgun (WGS) entry which is preliminary data.</text>
</comment>
<accession>A0A6L6XRU2</accession>
<evidence type="ECO:0008006" key="3">
    <source>
        <dbReference type="Google" id="ProtNLM"/>
    </source>
</evidence>
<protein>
    <recommendedName>
        <fullName evidence="3">NTP pyrophosphohydrolase</fullName>
    </recommendedName>
</protein>